<proteinExistence type="predicted"/>
<sequence>MVNVFEKTAFVPASWLCVLFIESRRYKYFLLFFYEKNSFIFDL</sequence>
<dbReference type="Proteomes" id="UP000182152">
    <property type="component" value="Unassembled WGS sequence"/>
</dbReference>
<dbReference type="AlphaFoldDB" id="A0A1L8WL99"/>
<comment type="caution">
    <text evidence="1">The sequence shown here is derived from an EMBL/GenBank/DDBJ whole genome shotgun (WGS) entry which is preliminary data.</text>
</comment>
<evidence type="ECO:0000313" key="1">
    <source>
        <dbReference type="EMBL" id="OJG81796.1"/>
    </source>
</evidence>
<reference evidence="1 2" key="1">
    <citation type="submission" date="2014-12" db="EMBL/GenBank/DDBJ databases">
        <title>Draft genome sequences of 29 type strains of Enterococci.</title>
        <authorList>
            <person name="Zhong Z."/>
            <person name="Sun Z."/>
            <person name="Liu W."/>
            <person name="Zhang W."/>
            <person name="Zhang H."/>
        </authorList>
    </citation>
    <scope>NUCLEOTIDE SEQUENCE [LARGE SCALE GENOMIC DNA]</scope>
    <source>
        <strain evidence="1 2">DSM 15687</strain>
    </source>
</reference>
<organism evidence="1 2">
    <name type="scientific">Enterococcus ratti</name>
    <dbReference type="NCBI Taxonomy" id="150033"/>
    <lineage>
        <taxon>Bacteria</taxon>
        <taxon>Bacillati</taxon>
        <taxon>Bacillota</taxon>
        <taxon>Bacilli</taxon>
        <taxon>Lactobacillales</taxon>
        <taxon>Enterococcaceae</taxon>
        <taxon>Enterococcus</taxon>
    </lineage>
</organism>
<protein>
    <submittedName>
        <fullName evidence="1">Uncharacterized protein</fullName>
    </submittedName>
</protein>
<gene>
    <name evidence="1" type="ORF">RV14_GL002339</name>
</gene>
<dbReference type="EMBL" id="JXLB01000009">
    <property type="protein sequence ID" value="OJG81796.1"/>
    <property type="molecule type" value="Genomic_DNA"/>
</dbReference>
<keyword evidence="2" id="KW-1185">Reference proteome</keyword>
<evidence type="ECO:0000313" key="2">
    <source>
        <dbReference type="Proteomes" id="UP000182152"/>
    </source>
</evidence>
<name>A0A1L8WL99_9ENTE</name>
<dbReference type="STRING" id="150033.RV14_GL002339"/>
<accession>A0A1L8WL99</accession>